<dbReference type="GO" id="GO:0016020">
    <property type="term" value="C:membrane"/>
    <property type="evidence" value="ECO:0007669"/>
    <property type="project" value="GOC"/>
</dbReference>
<dbReference type="InterPro" id="IPR001286">
    <property type="entry name" value="Glyco_hydro_59"/>
</dbReference>
<keyword evidence="6" id="KW-0732">Signal</keyword>
<dbReference type="GO" id="GO:0006683">
    <property type="term" value="P:galactosylceramide catabolic process"/>
    <property type="evidence" value="ECO:0007669"/>
    <property type="project" value="InterPro"/>
</dbReference>
<feature type="signal peptide" evidence="6">
    <location>
        <begin position="1"/>
        <end position="32"/>
    </location>
</feature>
<evidence type="ECO:0000256" key="5">
    <source>
        <dbReference type="ARBA" id="ARBA00033098"/>
    </source>
</evidence>
<evidence type="ECO:0000256" key="1">
    <source>
        <dbReference type="ARBA" id="ARBA00005637"/>
    </source>
</evidence>
<dbReference type="PRINTS" id="PR00850">
    <property type="entry name" value="GLHYDRLASE59"/>
</dbReference>
<dbReference type="GO" id="GO:0005764">
    <property type="term" value="C:lysosome"/>
    <property type="evidence" value="ECO:0007669"/>
    <property type="project" value="TreeGrafter"/>
</dbReference>
<keyword evidence="4" id="KW-0443">Lipid metabolism</keyword>
<dbReference type="SUPFAM" id="SSF49785">
    <property type="entry name" value="Galactose-binding domain-like"/>
    <property type="match status" value="2"/>
</dbReference>
<feature type="chain" id="PRO_5020785050" description="galactosylceramidase" evidence="6">
    <location>
        <begin position="33"/>
        <end position="990"/>
    </location>
</feature>
<feature type="domain" description="F5/8 type C" evidence="7">
    <location>
        <begin position="670"/>
        <end position="822"/>
    </location>
</feature>
<dbReference type="InterPro" id="IPR000421">
    <property type="entry name" value="FA58C"/>
</dbReference>
<keyword evidence="4" id="KW-0442">Lipid degradation</keyword>
<dbReference type="GO" id="GO:0004336">
    <property type="term" value="F:galactosylceramidase activity"/>
    <property type="evidence" value="ECO:0007669"/>
    <property type="project" value="UniProtKB-EC"/>
</dbReference>
<dbReference type="OrthoDB" id="9802318at2"/>
<reference evidence="8 9" key="1">
    <citation type="submission" date="2019-03" db="EMBL/GenBank/DDBJ databases">
        <title>Draft genome sequences of novel Actinobacteria.</title>
        <authorList>
            <person name="Sahin N."/>
            <person name="Ay H."/>
            <person name="Saygin H."/>
        </authorList>
    </citation>
    <scope>NUCLEOTIDE SEQUENCE [LARGE SCALE GENOMIC DNA]</scope>
    <source>
        <strain evidence="8 9">5K138</strain>
    </source>
</reference>
<evidence type="ECO:0000256" key="3">
    <source>
        <dbReference type="ARBA" id="ARBA00022919"/>
    </source>
</evidence>
<evidence type="ECO:0000256" key="4">
    <source>
        <dbReference type="ARBA" id="ARBA00022963"/>
    </source>
</evidence>
<dbReference type="Pfam" id="PF02057">
    <property type="entry name" value="Glyco_hydro_59"/>
    <property type="match status" value="1"/>
</dbReference>
<dbReference type="EMBL" id="SMKZ01000015">
    <property type="protein sequence ID" value="TDE10115.1"/>
    <property type="molecule type" value="Genomic_DNA"/>
</dbReference>
<dbReference type="Gene3D" id="2.60.120.560">
    <property type="entry name" value="Exo-inulinase, domain 1"/>
    <property type="match status" value="1"/>
</dbReference>
<organism evidence="8 9">
    <name type="scientific">Jiangella asiatica</name>
    <dbReference type="NCBI Taxonomy" id="2530372"/>
    <lineage>
        <taxon>Bacteria</taxon>
        <taxon>Bacillati</taxon>
        <taxon>Actinomycetota</taxon>
        <taxon>Actinomycetes</taxon>
        <taxon>Jiangellales</taxon>
        <taxon>Jiangellaceae</taxon>
        <taxon>Jiangella</taxon>
    </lineage>
</organism>
<dbReference type="InterPro" id="IPR013785">
    <property type="entry name" value="Aldolase_TIM"/>
</dbReference>
<name>A0A4R5DH90_9ACTN</name>
<evidence type="ECO:0000256" key="6">
    <source>
        <dbReference type="SAM" id="SignalP"/>
    </source>
</evidence>
<gene>
    <name evidence="8" type="ORF">E1269_12405</name>
</gene>
<dbReference type="InParanoid" id="A0A4R5DH90"/>
<feature type="domain" description="F5/8 type C" evidence="7">
    <location>
        <begin position="842"/>
        <end position="989"/>
    </location>
</feature>
<dbReference type="InterPro" id="IPR017853">
    <property type="entry name" value="GH"/>
</dbReference>
<dbReference type="Pfam" id="PF21708">
    <property type="entry name" value="Glyco_hydro_59_C"/>
    <property type="match status" value="1"/>
</dbReference>
<dbReference type="InterPro" id="IPR008979">
    <property type="entry name" value="Galactose-bd-like_sf"/>
</dbReference>
<dbReference type="Pfam" id="PF00754">
    <property type="entry name" value="F5_F8_type_C"/>
    <property type="match status" value="2"/>
</dbReference>
<dbReference type="EC" id="3.2.1.46" evidence="2"/>
<dbReference type="Gene3D" id="2.60.120.260">
    <property type="entry name" value="Galactose-binding domain-like"/>
    <property type="match status" value="2"/>
</dbReference>
<dbReference type="PROSITE" id="PS50022">
    <property type="entry name" value="FA58C_3"/>
    <property type="match status" value="2"/>
</dbReference>
<comment type="similarity">
    <text evidence="1">Belongs to the glycosyl hydrolase 59 family.</text>
</comment>
<dbReference type="Proteomes" id="UP000294739">
    <property type="component" value="Unassembled WGS sequence"/>
</dbReference>
<dbReference type="InterPro" id="IPR049161">
    <property type="entry name" value="GH59_cat"/>
</dbReference>
<keyword evidence="9" id="KW-1185">Reference proteome</keyword>
<dbReference type="PANTHER" id="PTHR15172:SF1">
    <property type="entry name" value="GALACTOCEREBROSIDASE"/>
    <property type="match status" value="1"/>
</dbReference>
<evidence type="ECO:0000256" key="2">
    <source>
        <dbReference type="ARBA" id="ARBA00012657"/>
    </source>
</evidence>
<keyword evidence="3" id="KW-0746">Sphingolipid metabolism</keyword>
<evidence type="ECO:0000259" key="7">
    <source>
        <dbReference type="PROSITE" id="PS50022"/>
    </source>
</evidence>
<dbReference type="Gene3D" id="3.20.20.70">
    <property type="entry name" value="Aldolase class I"/>
    <property type="match status" value="1"/>
</dbReference>
<proteinExistence type="inferred from homology"/>
<dbReference type="AlphaFoldDB" id="A0A4R5DH90"/>
<evidence type="ECO:0000313" key="8">
    <source>
        <dbReference type="EMBL" id="TDE10115.1"/>
    </source>
</evidence>
<comment type="caution">
    <text evidence="8">The sequence shown here is derived from an EMBL/GenBank/DDBJ whole genome shotgun (WGS) entry which is preliminary data.</text>
</comment>
<evidence type="ECO:0000313" key="9">
    <source>
        <dbReference type="Proteomes" id="UP000294739"/>
    </source>
</evidence>
<accession>A0A4R5DH90</accession>
<dbReference type="Gene3D" id="3.20.20.80">
    <property type="entry name" value="Glycosidases"/>
    <property type="match status" value="1"/>
</dbReference>
<protein>
    <recommendedName>
        <fullName evidence="2">galactosylceramidase</fullName>
        <ecNumber evidence="2">3.2.1.46</ecNumber>
    </recommendedName>
    <alternativeName>
        <fullName evidence="5">Galactosylceramidase</fullName>
    </alternativeName>
</protein>
<sequence>MRRRRRLTGMASGLVAVAVATVGLVEAGPASADGTAATDPPAAAAGTQDIVVIDPASPGRTFDGLGAVSASASSRLLYDYPEPERSQILDYLFKPGYGAGLQLLKVEIGADTNSTSGAEPSHERTRGDVDCDRGYAWWLMKEARKRNPDIVLSGLQWGAPGWFEGGFWSQDNIDYLINWLDCAEQQGLEIDYMGGWNESGYDEDWFVAFERALAEHHPDVRLAAADDEPHRGWRVADDLAANPEFGAAVDVANLHSPCGHRTLYQVCQSTQTARDLGKPLWIGELSAMAHDAGAEPLARVANRMYIDADITAMMAWTPISAWYSNITLADTGLMVAEWPWSGFYDVGDSIWAYAHTTQFAQPGWRYLDSGSRRLSSGATVVSLLSPDGGDVSAVVETLDATGPGSITFDLSEAPAGELQVWSTDFGSDDPADRFRHVGTVVPQGGQATIDVEPGHVYSVTTTDGQAKGDARPSADVTGQLAIPFREDFEGIEHGQLARYFSDLAGGFEAAPCLAGRSGTCYQQQITEAPISWGLVGELPLSTLVGDPRWWGDYTVRADVMLTEPGYVEVGGRVSGQSWGSQASGYHLRVGTDGWALHSRDHAGRRDVVLASGEEAIGVGEWHEVALSMHGDELGVHVDGVRLGQVRDTTQRTGNVALSVSAWQQAQFDDVAVTPTARAPRFVPKDEITVTATSEHGFDRGWTREVENLVDDRPETMWSSSFNPPVGLPQSVTLDLGRTQPIQALTYQPRLDGNTNGMITSYEVYVSRDGETYELVADGTWSADSSTKVAAWDRTTARYVRLVAPDDENACAETTAAGNELGVVSATGPELETTPPAPDRADLPPDAPAAFDHLVPQDAMTATASSVHSPPNVPCKAIDGKRTTFWHSAPAVTGPLPASVTLDLGAGHDIGGLAYLPRQDGNLNGTVTSYRVEVSADGQTFTEVAAGSWQDTPAQKYATWSPTTARYVRLTATAGHFNVASAAELHVGHVP</sequence>
<dbReference type="InterPro" id="IPR049162">
    <property type="entry name" value="GH59_C"/>
</dbReference>
<dbReference type="SUPFAM" id="SSF51445">
    <property type="entry name" value="(Trans)glycosidases"/>
    <property type="match status" value="1"/>
</dbReference>
<dbReference type="PANTHER" id="PTHR15172">
    <property type="entry name" value="GALACTOCEREBROSIDASE"/>
    <property type="match status" value="1"/>
</dbReference>